<dbReference type="InterPro" id="IPR001810">
    <property type="entry name" value="F-box_dom"/>
</dbReference>
<keyword evidence="3" id="KW-1185">Reference proteome</keyword>
<dbReference type="Pfam" id="PF00646">
    <property type="entry name" value="F-box"/>
    <property type="match status" value="1"/>
</dbReference>
<organism evidence="2 3">
    <name type="scientific">Linnemannia exigua</name>
    <dbReference type="NCBI Taxonomy" id="604196"/>
    <lineage>
        <taxon>Eukaryota</taxon>
        <taxon>Fungi</taxon>
        <taxon>Fungi incertae sedis</taxon>
        <taxon>Mucoromycota</taxon>
        <taxon>Mortierellomycotina</taxon>
        <taxon>Mortierellomycetes</taxon>
        <taxon>Mortierellales</taxon>
        <taxon>Mortierellaceae</taxon>
        <taxon>Linnemannia</taxon>
    </lineage>
</organism>
<reference evidence="2" key="1">
    <citation type="journal article" date="2020" name="Fungal Divers.">
        <title>Resolving the Mortierellaceae phylogeny through synthesis of multi-gene phylogenetics and phylogenomics.</title>
        <authorList>
            <person name="Vandepol N."/>
            <person name="Liber J."/>
            <person name="Desiro A."/>
            <person name="Na H."/>
            <person name="Kennedy M."/>
            <person name="Barry K."/>
            <person name="Grigoriev I.V."/>
            <person name="Miller A.N."/>
            <person name="O'Donnell K."/>
            <person name="Stajich J.E."/>
            <person name="Bonito G."/>
        </authorList>
    </citation>
    <scope>NUCLEOTIDE SEQUENCE</scope>
    <source>
        <strain evidence="2">NRRL 28262</strain>
    </source>
</reference>
<gene>
    <name evidence="2" type="ORF">BGZ95_003529</name>
</gene>
<protein>
    <recommendedName>
        <fullName evidence="1">F-box domain-containing protein</fullName>
    </recommendedName>
</protein>
<accession>A0AAD4D5W3</accession>
<dbReference type="InterPro" id="IPR036047">
    <property type="entry name" value="F-box-like_dom_sf"/>
</dbReference>
<evidence type="ECO:0000313" key="2">
    <source>
        <dbReference type="EMBL" id="KAG0264726.1"/>
    </source>
</evidence>
<sequence>MHPPSAIHLPEVLHLIALHLEIKTLLNCRFVCHLWETIFTPYIARSVHDRSKPWDNTLQLQHSRMGGRDAVVPTADARNVLRAAFIQKHKEYVRHIVFYDQWLLETALRIPLTQLTSLKVIAHFSQPCGFDLLLDEQLIDVPQSLFSVTTSSYSTPLTFMRTRATWQLIRSNLGLEHLLISTGTRALFGFATKSAGVLTDEAEAFLMSTLSRLSKLRHLHLGGVGVDSIVLRRLPTDFPWITSFRSFSSASPKSKKVGPFRRIKDFDNFLSILRMLPGMEHLHALNIYGGQHHNDRGAGDQRRPNSKEAEIQLRTLILQNHPWYPSSMSPLLARASYLVKLEVCYIPREAIATIAQPCRNMEHLVFSVTQRCSKEINQLLMECSRLKSLQGKGLAIMANDMLQGQGWSCLGLQRL</sequence>
<comment type="caution">
    <text evidence="2">The sequence shown here is derived from an EMBL/GenBank/DDBJ whole genome shotgun (WGS) entry which is preliminary data.</text>
</comment>
<evidence type="ECO:0000259" key="1">
    <source>
        <dbReference type="Pfam" id="PF00646"/>
    </source>
</evidence>
<dbReference type="InterPro" id="IPR032675">
    <property type="entry name" value="LRR_dom_sf"/>
</dbReference>
<feature type="domain" description="F-box" evidence="1">
    <location>
        <begin position="9"/>
        <end position="39"/>
    </location>
</feature>
<evidence type="ECO:0000313" key="3">
    <source>
        <dbReference type="Proteomes" id="UP001194580"/>
    </source>
</evidence>
<dbReference type="SUPFAM" id="SSF52047">
    <property type="entry name" value="RNI-like"/>
    <property type="match status" value="1"/>
</dbReference>
<dbReference type="AlphaFoldDB" id="A0AAD4D5W3"/>
<proteinExistence type="predicted"/>
<dbReference type="Gene3D" id="3.80.10.10">
    <property type="entry name" value="Ribonuclease Inhibitor"/>
    <property type="match status" value="1"/>
</dbReference>
<name>A0AAD4D5W3_9FUNG</name>
<dbReference type="EMBL" id="JAAAIL010001808">
    <property type="protein sequence ID" value="KAG0264726.1"/>
    <property type="molecule type" value="Genomic_DNA"/>
</dbReference>
<dbReference type="Proteomes" id="UP001194580">
    <property type="component" value="Unassembled WGS sequence"/>
</dbReference>
<dbReference type="SUPFAM" id="SSF81383">
    <property type="entry name" value="F-box domain"/>
    <property type="match status" value="1"/>
</dbReference>